<feature type="non-terminal residue" evidence="1">
    <location>
        <position position="1"/>
    </location>
</feature>
<organism evidence="1 2">
    <name type="scientific">Lasiosphaeria miniovina</name>
    <dbReference type="NCBI Taxonomy" id="1954250"/>
    <lineage>
        <taxon>Eukaryota</taxon>
        <taxon>Fungi</taxon>
        <taxon>Dikarya</taxon>
        <taxon>Ascomycota</taxon>
        <taxon>Pezizomycotina</taxon>
        <taxon>Sordariomycetes</taxon>
        <taxon>Sordariomycetidae</taxon>
        <taxon>Sordariales</taxon>
        <taxon>Lasiosphaeriaceae</taxon>
        <taxon>Lasiosphaeria</taxon>
    </lineage>
</organism>
<dbReference type="Proteomes" id="UP001172101">
    <property type="component" value="Unassembled WGS sequence"/>
</dbReference>
<evidence type="ECO:0000313" key="2">
    <source>
        <dbReference type="Proteomes" id="UP001172101"/>
    </source>
</evidence>
<protein>
    <submittedName>
        <fullName evidence="1">Uncharacterized protein</fullName>
    </submittedName>
</protein>
<proteinExistence type="predicted"/>
<dbReference type="AlphaFoldDB" id="A0AA40DJN0"/>
<evidence type="ECO:0000313" key="1">
    <source>
        <dbReference type="EMBL" id="KAK0703192.1"/>
    </source>
</evidence>
<feature type="non-terminal residue" evidence="1">
    <location>
        <position position="78"/>
    </location>
</feature>
<dbReference type="GeneID" id="85319456"/>
<sequence length="78" mass="9178">LNEEDLAIKTEFDKALAAEEIQYCLRCKEQWFDVEPKADGVCKRCYDKNDKKRQDEPFFFSAENKLDFGSIPDDLPRL</sequence>
<reference evidence="1" key="1">
    <citation type="submission" date="2023-06" db="EMBL/GenBank/DDBJ databases">
        <title>Genome-scale phylogeny and comparative genomics of the fungal order Sordariales.</title>
        <authorList>
            <consortium name="Lawrence Berkeley National Laboratory"/>
            <person name="Hensen N."/>
            <person name="Bonometti L."/>
            <person name="Westerberg I."/>
            <person name="Brannstrom I.O."/>
            <person name="Guillou S."/>
            <person name="Cros-Aarteil S."/>
            <person name="Calhoun S."/>
            <person name="Haridas S."/>
            <person name="Kuo A."/>
            <person name="Mondo S."/>
            <person name="Pangilinan J."/>
            <person name="Riley R."/>
            <person name="LaButti K."/>
            <person name="Andreopoulos B."/>
            <person name="Lipzen A."/>
            <person name="Chen C."/>
            <person name="Yanf M."/>
            <person name="Daum C."/>
            <person name="Ng V."/>
            <person name="Clum A."/>
            <person name="Steindorff A."/>
            <person name="Ohm R."/>
            <person name="Martin F."/>
            <person name="Silar P."/>
            <person name="Natvig D."/>
            <person name="Lalanne C."/>
            <person name="Gautier V."/>
            <person name="Ament-velasquez S.L."/>
            <person name="Kruys A."/>
            <person name="Hutchinson M.I."/>
            <person name="Powell A.J."/>
            <person name="Barry K."/>
            <person name="Miller A.N."/>
            <person name="Grigoriev I.V."/>
            <person name="Debuchy R."/>
            <person name="Gladieux P."/>
            <person name="Thoren M.H."/>
            <person name="Johannesson H."/>
        </authorList>
    </citation>
    <scope>NUCLEOTIDE SEQUENCE</scope>
    <source>
        <strain evidence="1">SMH2392-1A</strain>
    </source>
</reference>
<accession>A0AA40DJN0</accession>
<dbReference type="EMBL" id="JAUIRO010000008">
    <property type="protein sequence ID" value="KAK0703192.1"/>
    <property type="molecule type" value="Genomic_DNA"/>
</dbReference>
<dbReference type="RefSeq" id="XP_060290051.1">
    <property type="nucleotide sequence ID" value="XM_060436186.1"/>
</dbReference>
<name>A0AA40DJN0_9PEZI</name>
<gene>
    <name evidence="1" type="ORF">B0T26DRAFT_626458</name>
</gene>
<keyword evidence="2" id="KW-1185">Reference proteome</keyword>
<comment type="caution">
    <text evidence="1">The sequence shown here is derived from an EMBL/GenBank/DDBJ whole genome shotgun (WGS) entry which is preliminary data.</text>
</comment>